<dbReference type="SUPFAM" id="SSF56935">
    <property type="entry name" value="Porins"/>
    <property type="match status" value="1"/>
</dbReference>
<evidence type="ECO:0000256" key="3">
    <source>
        <dbReference type="ARBA" id="ARBA00023237"/>
    </source>
</evidence>
<dbReference type="GO" id="GO:0009279">
    <property type="term" value="C:cell outer membrane"/>
    <property type="evidence" value="ECO:0007669"/>
    <property type="project" value="UniProtKB-SubCell"/>
</dbReference>
<evidence type="ECO:0000256" key="1">
    <source>
        <dbReference type="ARBA" id="ARBA00004442"/>
    </source>
</evidence>
<evidence type="ECO:0000313" key="6">
    <source>
        <dbReference type="Proteomes" id="UP000824259"/>
    </source>
</evidence>
<organism evidence="5 6">
    <name type="scientific">Candidatus Alistipes avicola</name>
    <dbReference type="NCBI Taxonomy" id="2838432"/>
    <lineage>
        <taxon>Bacteria</taxon>
        <taxon>Pseudomonadati</taxon>
        <taxon>Bacteroidota</taxon>
        <taxon>Bacteroidia</taxon>
        <taxon>Bacteroidales</taxon>
        <taxon>Rikenellaceae</taxon>
        <taxon>Alistipes</taxon>
    </lineage>
</organism>
<dbReference type="Gene3D" id="2.40.170.20">
    <property type="entry name" value="TonB-dependent receptor, beta-barrel domain"/>
    <property type="match status" value="1"/>
</dbReference>
<keyword evidence="2" id="KW-0472">Membrane</keyword>
<comment type="caution">
    <text evidence="5">The sequence shown here is derived from an EMBL/GenBank/DDBJ whole genome shotgun (WGS) entry which is preliminary data.</text>
</comment>
<dbReference type="AlphaFoldDB" id="A0A9D2IDS9"/>
<reference evidence="5" key="2">
    <citation type="submission" date="2021-04" db="EMBL/GenBank/DDBJ databases">
        <authorList>
            <person name="Gilroy R."/>
        </authorList>
    </citation>
    <scope>NUCLEOTIDE SEQUENCE</scope>
    <source>
        <strain evidence="5">CHK169-11906</strain>
    </source>
</reference>
<proteinExistence type="predicted"/>
<keyword evidence="5" id="KW-0675">Receptor</keyword>
<feature type="chain" id="PRO_5039468138" evidence="4">
    <location>
        <begin position="21"/>
        <end position="925"/>
    </location>
</feature>
<dbReference type="InterPro" id="IPR013784">
    <property type="entry name" value="Carb-bd-like_fold"/>
</dbReference>
<evidence type="ECO:0000256" key="2">
    <source>
        <dbReference type="ARBA" id="ARBA00023136"/>
    </source>
</evidence>
<comment type="subcellular location">
    <subcellularLocation>
        <location evidence="1">Cell outer membrane</location>
    </subcellularLocation>
</comment>
<dbReference type="Pfam" id="PF13620">
    <property type="entry name" value="CarboxypepD_reg"/>
    <property type="match status" value="1"/>
</dbReference>
<keyword evidence="4" id="KW-0732">Signal</keyword>
<dbReference type="EMBL" id="DWYR01000005">
    <property type="protein sequence ID" value="HJA98252.1"/>
    <property type="molecule type" value="Genomic_DNA"/>
</dbReference>
<feature type="signal peptide" evidence="4">
    <location>
        <begin position="1"/>
        <end position="20"/>
    </location>
</feature>
<dbReference type="Gene3D" id="2.60.40.1120">
    <property type="entry name" value="Carboxypeptidase-like, regulatory domain"/>
    <property type="match status" value="1"/>
</dbReference>
<dbReference type="InterPro" id="IPR036942">
    <property type="entry name" value="Beta-barrel_TonB_sf"/>
</dbReference>
<sequence length="925" mass="105142">MRIKSLLIVVFTLLSFGALAQTGGLKGKVVSRDGRVAIDGARVVVSPGDRDVMTDNQGNFVFDGLENGEYTLTIEAPEFEDQTLVVRVEDMMRDLNLVILAPDLAQEAIDDSVFAEYDFDSGNDAYSLPSSLSASKDVFNNIASYRFSEMRFNVRGYDSQYSDIYLNGIRFNDALTGYSPWSLWTGLNEATRNQEITTGLTLSDYGVGGIGGTTNINARASQLRQGLRVSLVNGNSSYRFRAMVTYASGLQDNGWSYAFSLSTRQGGNSYVDGVFYNAFGYFASAEKIFNSRHRLSLTVMGAPTQRGAQQATTQEVYDLVGNNYYNANVGYQAGKLRNSRIREYHEPIVMANYTFEIDDRSQLNLATSFRFGQNGYSALSWYGGPDPRPDYYRNLPSYQLLNATNLEAAGMAAAQLADRWERNVNDIRYFNFDRMYNVNRGFQTAEDLATYGPGSRSNYIIEERHTDQLDWNLTASYSHIFKDNSKIMFGANYRVNKTSYYDQIKDLLGGDYWVDVDKFAQRDFSDPISAQNDLDYYEQYGHARAVREGDKFSYNYKAHVRTGNVWGSYTGRWGGFGLGLGLEVGGTSMWRDGMWRKGLFPNNSKGESERLKYFTYKAKVNLEYAINANHNFELNGIAMENAPTFQSAFVSPRTRNSVTPGLTTEKIYGVDASYNLRYGDYKLRLSGYYTKMNDLSKVISFYDDVQKTYTNFAMSGIDEQYFGLEFGMSIPIYQGLSLNGAISYGQYTYTSNPYYEQIADNSAQPMNSGTVYWKDMRIESTPQTAMNVGLSYRSSNNIFVSVDFNYYDNMYLSMNPLYRTDEVLLPTMTPDEIEALRSQEKFSPAYTLSASIGKNWYIQRRYTLGFSLEVKNILNDQNIKTGGYEQMRVQWIGEKSSNPTSYQKFPSKYFYMFGTTYYLNVYFRF</sequence>
<reference evidence="5" key="1">
    <citation type="journal article" date="2021" name="PeerJ">
        <title>Extensive microbial diversity within the chicken gut microbiome revealed by metagenomics and culture.</title>
        <authorList>
            <person name="Gilroy R."/>
            <person name="Ravi A."/>
            <person name="Getino M."/>
            <person name="Pursley I."/>
            <person name="Horton D.L."/>
            <person name="Alikhan N.F."/>
            <person name="Baker D."/>
            <person name="Gharbi K."/>
            <person name="Hall N."/>
            <person name="Watson M."/>
            <person name="Adriaenssens E.M."/>
            <person name="Foster-Nyarko E."/>
            <person name="Jarju S."/>
            <person name="Secka A."/>
            <person name="Antonio M."/>
            <person name="Oren A."/>
            <person name="Chaudhuri R.R."/>
            <person name="La Ragione R."/>
            <person name="Hildebrand F."/>
            <person name="Pallen M.J."/>
        </authorList>
    </citation>
    <scope>NUCLEOTIDE SEQUENCE</scope>
    <source>
        <strain evidence="5">CHK169-11906</strain>
    </source>
</reference>
<dbReference type="GO" id="GO:0030246">
    <property type="term" value="F:carbohydrate binding"/>
    <property type="evidence" value="ECO:0007669"/>
    <property type="project" value="InterPro"/>
</dbReference>
<dbReference type="Proteomes" id="UP000824259">
    <property type="component" value="Unassembled WGS sequence"/>
</dbReference>
<evidence type="ECO:0000256" key="4">
    <source>
        <dbReference type="SAM" id="SignalP"/>
    </source>
</evidence>
<gene>
    <name evidence="5" type="ORF">H9779_01455</name>
</gene>
<keyword evidence="3" id="KW-0998">Cell outer membrane</keyword>
<evidence type="ECO:0000313" key="5">
    <source>
        <dbReference type="EMBL" id="HJA98252.1"/>
    </source>
</evidence>
<accession>A0A9D2IDS9</accession>
<protein>
    <submittedName>
        <fullName evidence="5">TonB-dependent receptor</fullName>
    </submittedName>
</protein>
<dbReference type="SUPFAM" id="SSF49452">
    <property type="entry name" value="Starch-binding domain-like"/>
    <property type="match status" value="1"/>
</dbReference>
<name>A0A9D2IDS9_9BACT</name>